<dbReference type="AlphaFoldDB" id="A0A8J6J9V5"/>
<comment type="similarity">
    <text evidence="7">Belongs to the binding-protein-dependent transport system permease family.</text>
</comment>
<dbReference type="RefSeq" id="WP_155147837.1">
    <property type="nucleotide sequence ID" value="NZ_JACOPQ010000003.1"/>
</dbReference>
<keyword evidence="10" id="KW-1185">Reference proteome</keyword>
<keyword evidence="6 7" id="KW-0472">Membrane</keyword>
<dbReference type="InterPro" id="IPR000515">
    <property type="entry name" value="MetI-like"/>
</dbReference>
<comment type="subcellular location">
    <subcellularLocation>
        <location evidence="1 7">Cell membrane</location>
        <topology evidence="1 7">Multi-pass membrane protein</topology>
    </subcellularLocation>
</comment>
<gene>
    <name evidence="9" type="ORF">H8S62_04670</name>
</gene>
<evidence type="ECO:0000256" key="6">
    <source>
        <dbReference type="ARBA" id="ARBA00023136"/>
    </source>
</evidence>
<feature type="transmembrane region" description="Helical" evidence="7">
    <location>
        <begin position="107"/>
        <end position="128"/>
    </location>
</feature>
<keyword evidence="2 7" id="KW-0813">Transport</keyword>
<dbReference type="InterPro" id="IPR051393">
    <property type="entry name" value="ABC_transporter_permease"/>
</dbReference>
<dbReference type="InterPro" id="IPR035906">
    <property type="entry name" value="MetI-like_sf"/>
</dbReference>
<keyword evidence="4 7" id="KW-0812">Transmembrane</keyword>
<name>A0A8J6J9V5_9FIRM</name>
<evidence type="ECO:0000256" key="5">
    <source>
        <dbReference type="ARBA" id="ARBA00022989"/>
    </source>
</evidence>
<feature type="transmembrane region" description="Helical" evidence="7">
    <location>
        <begin position="262"/>
        <end position="285"/>
    </location>
</feature>
<evidence type="ECO:0000256" key="4">
    <source>
        <dbReference type="ARBA" id="ARBA00022692"/>
    </source>
</evidence>
<protein>
    <submittedName>
        <fullName evidence="9">Sugar ABC transporter permease</fullName>
    </submittedName>
</protein>
<evidence type="ECO:0000256" key="1">
    <source>
        <dbReference type="ARBA" id="ARBA00004651"/>
    </source>
</evidence>
<comment type="caution">
    <text evidence="9">The sequence shown here is derived from an EMBL/GenBank/DDBJ whole genome shotgun (WGS) entry which is preliminary data.</text>
</comment>
<accession>A0A8J6J9V5</accession>
<evidence type="ECO:0000256" key="7">
    <source>
        <dbReference type="RuleBase" id="RU363032"/>
    </source>
</evidence>
<proteinExistence type="inferred from homology"/>
<dbReference type="PANTHER" id="PTHR30193">
    <property type="entry name" value="ABC TRANSPORTER PERMEASE PROTEIN"/>
    <property type="match status" value="1"/>
</dbReference>
<dbReference type="PROSITE" id="PS50928">
    <property type="entry name" value="ABC_TM1"/>
    <property type="match status" value="1"/>
</dbReference>
<evidence type="ECO:0000259" key="8">
    <source>
        <dbReference type="PROSITE" id="PS50928"/>
    </source>
</evidence>
<keyword evidence="5 7" id="KW-1133">Transmembrane helix</keyword>
<feature type="transmembrane region" description="Helical" evidence="7">
    <location>
        <begin position="74"/>
        <end position="95"/>
    </location>
</feature>
<dbReference type="PANTHER" id="PTHR30193:SF37">
    <property type="entry name" value="INNER MEMBRANE ABC TRANSPORTER PERMEASE PROTEIN YCJO"/>
    <property type="match status" value="1"/>
</dbReference>
<feature type="transmembrane region" description="Helical" evidence="7">
    <location>
        <begin position="159"/>
        <end position="180"/>
    </location>
</feature>
<evidence type="ECO:0000313" key="9">
    <source>
        <dbReference type="EMBL" id="MBC5736303.1"/>
    </source>
</evidence>
<dbReference type="CDD" id="cd06261">
    <property type="entry name" value="TM_PBP2"/>
    <property type="match status" value="1"/>
</dbReference>
<evidence type="ECO:0000256" key="2">
    <source>
        <dbReference type="ARBA" id="ARBA00022448"/>
    </source>
</evidence>
<reference evidence="9" key="1">
    <citation type="submission" date="2020-08" db="EMBL/GenBank/DDBJ databases">
        <title>Genome public.</title>
        <authorList>
            <person name="Liu C."/>
            <person name="Sun Q."/>
        </authorList>
    </citation>
    <scope>NUCLEOTIDE SEQUENCE</scope>
    <source>
        <strain evidence="9">NSJ-52</strain>
    </source>
</reference>
<dbReference type="SUPFAM" id="SSF161098">
    <property type="entry name" value="MetI-like"/>
    <property type="match status" value="1"/>
</dbReference>
<dbReference type="GO" id="GO:0055085">
    <property type="term" value="P:transmembrane transport"/>
    <property type="evidence" value="ECO:0007669"/>
    <property type="project" value="InterPro"/>
</dbReference>
<feature type="domain" description="ABC transmembrane type-1" evidence="8">
    <location>
        <begin position="70"/>
        <end position="283"/>
    </location>
</feature>
<feature type="transmembrane region" description="Helical" evidence="7">
    <location>
        <begin position="216"/>
        <end position="242"/>
    </location>
</feature>
<dbReference type="Pfam" id="PF00528">
    <property type="entry name" value="BPD_transp_1"/>
    <property type="match status" value="1"/>
</dbReference>
<evidence type="ECO:0000313" key="10">
    <source>
        <dbReference type="Proteomes" id="UP000607645"/>
    </source>
</evidence>
<keyword evidence="3" id="KW-1003">Cell membrane</keyword>
<feature type="transmembrane region" description="Helical" evidence="7">
    <location>
        <begin position="12"/>
        <end position="35"/>
    </location>
</feature>
<dbReference type="GO" id="GO:0005886">
    <property type="term" value="C:plasma membrane"/>
    <property type="evidence" value="ECO:0007669"/>
    <property type="project" value="UniProtKB-SubCell"/>
</dbReference>
<dbReference type="EMBL" id="JACOPQ010000003">
    <property type="protein sequence ID" value="MBC5736303.1"/>
    <property type="molecule type" value="Genomic_DNA"/>
</dbReference>
<organism evidence="9 10">
    <name type="scientific">Lawsonibacter faecis</name>
    <dbReference type="NCBI Taxonomy" id="2763052"/>
    <lineage>
        <taxon>Bacteria</taxon>
        <taxon>Bacillati</taxon>
        <taxon>Bacillota</taxon>
        <taxon>Clostridia</taxon>
        <taxon>Eubacteriales</taxon>
        <taxon>Oscillospiraceae</taxon>
        <taxon>Lawsonibacter</taxon>
    </lineage>
</organism>
<evidence type="ECO:0000256" key="3">
    <source>
        <dbReference type="ARBA" id="ARBA00022475"/>
    </source>
</evidence>
<dbReference type="Proteomes" id="UP000607645">
    <property type="component" value="Unassembled WGS sequence"/>
</dbReference>
<sequence>MRKRKENLTGYVFVAPALIVFLVFVAFPFFFSLFLSLTEWNFLSGWGGIQWKGLENFAKLAGDQNFRQAVVNTVIYTVATVPISILIALVLAYVLNGKVYLKKTLRLAFFIPYISNMVALAAVFKFMFRDDGIINNVLLNVFHLQEVPRWLSNSELNKIPIILILIWTAVGYELIVYMAALQNVPKELYEAGKLDGATGFKQFVHITFPMISPTTFYLVVVRMIAAFKVFSAINIITLGTATRGNTSLVVEIYQDAFQSYKFGYASAEAVVLFAIILAITLFNFWGQKKWVHY</sequence>
<dbReference type="Gene3D" id="1.10.3720.10">
    <property type="entry name" value="MetI-like"/>
    <property type="match status" value="1"/>
</dbReference>